<comment type="caution">
    <text evidence="2">The sequence shown here is derived from an EMBL/GenBank/DDBJ whole genome shotgun (WGS) entry which is preliminary data.</text>
</comment>
<name>A0ABD0L690_9CAEN</name>
<evidence type="ECO:0000256" key="1">
    <source>
        <dbReference type="SAM" id="MobiDB-lite"/>
    </source>
</evidence>
<feature type="region of interest" description="Disordered" evidence="1">
    <location>
        <begin position="1"/>
        <end position="28"/>
    </location>
</feature>
<accession>A0ABD0L690</accession>
<evidence type="ECO:0000313" key="2">
    <source>
        <dbReference type="EMBL" id="KAK7494652.1"/>
    </source>
</evidence>
<dbReference type="EMBL" id="JACVVK020000081">
    <property type="protein sequence ID" value="KAK7494652.1"/>
    <property type="molecule type" value="Genomic_DNA"/>
</dbReference>
<organism evidence="2 3">
    <name type="scientific">Batillaria attramentaria</name>
    <dbReference type="NCBI Taxonomy" id="370345"/>
    <lineage>
        <taxon>Eukaryota</taxon>
        <taxon>Metazoa</taxon>
        <taxon>Spiralia</taxon>
        <taxon>Lophotrochozoa</taxon>
        <taxon>Mollusca</taxon>
        <taxon>Gastropoda</taxon>
        <taxon>Caenogastropoda</taxon>
        <taxon>Sorbeoconcha</taxon>
        <taxon>Cerithioidea</taxon>
        <taxon>Batillariidae</taxon>
        <taxon>Batillaria</taxon>
    </lineage>
</organism>
<sequence>MSAPEWCKNGSSLEKNVHASSQMPRPFHHTPFAISCSVQNAQILYSEPQTHGAASKRMSKRRFSRANTVLPRLARSRKDRPGKHAC</sequence>
<dbReference type="AlphaFoldDB" id="A0ABD0L690"/>
<evidence type="ECO:0000313" key="3">
    <source>
        <dbReference type="Proteomes" id="UP001519460"/>
    </source>
</evidence>
<feature type="compositionally biased region" description="Basic residues" evidence="1">
    <location>
        <begin position="74"/>
        <end position="86"/>
    </location>
</feature>
<gene>
    <name evidence="2" type="ORF">BaRGS_00014050</name>
</gene>
<protein>
    <submittedName>
        <fullName evidence="2">Uncharacterized protein</fullName>
    </submittedName>
</protein>
<feature type="region of interest" description="Disordered" evidence="1">
    <location>
        <begin position="48"/>
        <end position="86"/>
    </location>
</feature>
<reference evidence="2 3" key="1">
    <citation type="journal article" date="2023" name="Sci. Data">
        <title>Genome assembly of the Korean intertidal mud-creeper Batillaria attramentaria.</title>
        <authorList>
            <person name="Patra A.K."/>
            <person name="Ho P.T."/>
            <person name="Jun S."/>
            <person name="Lee S.J."/>
            <person name="Kim Y."/>
            <person name="Won Y.J."/>
        </authorList>
    </citation>
    <scope>NUCLEOTIDE SEQUENCE [LARGE SCALE GENOMIC DNA]</scope>
    <source>
        <strain evidence="2">Wonlab-2016</strain>
    </source>
</reference>
<feature type="compositionally biased region" description="Polar residues" evidence="1">
    <location>
        <begin position="9"/>
        <end position="23"/>
    </location>
</feature>
<keyword evidence="3" id="KW-1185">Reference proteome</keyword>
<proteinExistence type="predicted"/>
<dbReference type="Proteomes" id="UP001519460">
    <property type="component" value="Unassembled WGS sequence"/>
</dbReference>